<dbReference type="InterPro" id="IPR013088">
    <property type="entry name" value="Znf_NHR/GATA"/>
</dbReference>
<dbReference type="SMART" id="SM00430">
    <property type="entry name" value="HOLI"/>
    <property type="match status" value="1"/>
</dbReference>
<dbReference type="Gene3D" id="3.30.50.10">
    <property type="entry name" value="Erythroid Transcription Factor GATA-1, subunit A"/>
    <property type="match status" value="1"/>
</dbReference>
<keyword evidence="6 11" id="KW-0805">Transcription regulation</keyword>
<evidence type="ECO:0000256" key="1">
    <source>
        <dbReference type="ARBA" id="ARBA00004123"/>
    </source>
</evidence>
<evidence type="ECO:0008006" key="17">
    <source>
        <dbReference type="Google" id="ProtNLM"/>
    </source>
</evidence>
<dbReference type="EnsemblMetazoa" id="PPA02306.1">
    <property type="protein sequence ID" value="PPA02306.1"/>
    <property type="gene ID" value="WBGene00091860"/>
</dbReference>
<comment type="similarity">
    <text evidence="2 11">Belongs to the nuclear hormone receptor family.</text>
</comment>
<keyword evidence="5 11" id="KW-0862">Zinc</keyword>
<evidence type="ECO:0000256" key="9">
    <source>
        <dbReference type="ARBA" id="ARBA00023170"/>
    </source>
</evidence>
<dbReference type="AlphaFoldDB" id="A0A8R1Y5U6"/>
<evidence type="ECO:0000256" key="4">
    <source>
        <dbReference type="ARBA" id="ARBA00022771"/>
    </source>
</evidence>
<dbReference type="InterPro" id="IPR035500">
    <property type="entry name" value="NHR-like_dom_sf"/>
</dbReference>
<dbReference type="InterPro" id="IPR050274">
    <property type="entry name" value="Nuclear_hormone_rcpt_NR2"/>
</dbReference>
<dbReference type="InterPro" id="IPR000536">
    <property type="entry name" value="Nucl_hrmn_rcpt_lig-bd"/>
</dbReference>
<keyword evidence="16" id="KW-1185">Reference proteome</keyword>
<name>A0A8R1Y5U6_PRIPA</name>
<dbReference type="PANTHER" id="PTHR24083">
    <property type="entry name" value="NUCLEAR HORMONE RECEPTOR"/>
    <property type="match status" value="1"/>
</dbReference>
<evidence type="ECO:0000313" key="16">
    <source>
        <dbReference type="Proteomes" id="UP000005239"/>
    </source>
</evidence>
<organism evidence="15 16">
    <name type="scientific">Pristionchus pacificus</name>
    <name type="common">Parasitic nematode worm</name>
    <dbReference type="NCBI Taxonomy" id="54126"/>
    <lineage>
        <taxon>Eukaryota</taxon>
        <taxon>Metazoa</taxon>
        <taxon>Ecdysozoa</taxon>
        <taxon>Nematoda</taxon>
        <taxon>Chromadorea</taxon>
        <taxon>Rhabditida</taxon>
        <taxon>Rhabditina</taxon>
        <taxon>Diplogasteromorpha</taxon>
        <taxon>Diplogasteroidea</taxon>
        <taxon>Neodiplogasteridae</taxon>
        <taxon>Pristionchus</taxon>
    </lineage>
</organism>
<dbReference type="Proteomes" id="UP000005239">
    <property type="component" value="Unassembled WGS sequence"/>
</dbReference>
<protein>
    <recommendedName>
        <fullName evidence="17">Nuclear receptor</fullName>
    </recommendedName>
</protein>
<dbReference type="CDD" id="cd06916">
    <property type="entry name" value="NR_DBD_like"/>
    <property type="match status" value="1"/>
</dbReference>
<keyword evidence="4 11" id="KW-0863">Zinc-finger</keyword>
<dbReference type="SMART" id="SM00399">
    <property type="entry name" value="ZnF_C4"/>
    <property type="match status" value="1"/>
</dbReference>
<reference evidence="16" key="1">
    <citation type="journal article" date="2008" name="Nat. Genet.">
        <title>The Pristionchus pacificus genome provides a unique perspective on nematode lifestyle and parasitism.</title>
        <authorList>
            <person name="Dieterich C."/>
            <person name="Clifton S.W."/>
            <person name="Schuster L.N."/>
            <person name="Chinwalla A."/>
            <person name="Delehaunty K."/>
            <person name="Dinkelacker I."/>
            <person name="Fulton L."/>
            <person name="Fulton R."/>
            <person name="Godfrey J."/>
            <person name="Minx P."/>
            <person name="Mitreva M."/>
            <person name="Roeseler W."/>
            <person name="Tian H."/>
            <person name="Witte H."/>
            <person name="Yang S.P."/>
            <person name="Wilson R.K."/>
            <person name="Sommer R.J."/>
        </authorList>
    </citation>
    <scope>NUCLEOTIDE SEQUENCE [LARGE SCALE GENOMIC DNA]</scope>
    <source>
        <strain evidence="16">PS312</strain>
    </source>
</reference>
<evidence type="ECO:0000256" key="10">
    <source>
        <dbReference type="ARBA" id="ARBA00023242"/>
    </source>
</evidence>
<keyword evidence="10 11" id="KW-0539">Nucleus</keyword>
<dbReference type="GO" id="GO:0030154">
    <property type="term" value="P:cell differentiation"/>
    <property type="evidence" value="ECO:0000318"/>
    <property type="project" value="GO_Central"/>
</dbReference>
<feature type="region of interest" description="Disordered" evidence="12">
    <location>
        <begin position="39"/>
        <end position="59"/>
    </location>
</feature>
<dbReference type="GO" id="GO:0005634">
    <property type="term" value="C:nucleus"/>
    <property type="evidence" value="ECO:0007669"/>
    <property type="project" value="UniProtKB-SubCell"/>
</dbReference>
<accession>A0A8R1Y5U6</accession>
<dbReference type="PROSITE" id="PS00031">
    <property type="entry name" value="NUCLEAR_REC_DBD_1"/>
    <property type="match status" value="1"/>
</dbReference>
<dbReference type="InterPro" id="IPR001628">
    <property type="entry name" value="Znf_hrmn_rcpt"/>
</dbReference>
<gene>
    <name evidence="15" type="primary">WBGene00091860</name>
</gene>
<comment type="subcellular location">
    <subcellularLocation>
        <location evidence="1 11">Nucleus</location>
    </subcellularLocation>
</comment>
<keyword evidence="3 11" id="KW-0479">Metal-binding</keyword>
<evidence type="ECO:0000256" key="8">
    <source>
        <dbReference type="ARBA" id="ARBA00023163"/>
    </source>
</evidence>
<evidence type="ECO:0000259" key="13">
    <source>
        <dbReference type="PROSITE" id="PS51030"/>
    </source>
</evidence>
<reference evidence="15" key="2">
    <citation type="submission" date="2022-06" db="UniProtKB">
        <authorList>
            <consortium name="EnsemblMetazoa"/>
        </authorList>
    </citation>
    <scope>IDENTIFICATION</scope>
    <source>
        <strain evidence="15">PS312</strain>
    </source>
</reference>
<keyword evidence="7 11" id="KW-0238">DNA-binding</keyword>
<evidence type="ECO:0000256" key="12">
    <source>
        <dbReference type="SAM" id="MobiDB-lite"/>
    </source>
</evidence>
<dbReference type="Pfam" id="PF00105">
    <property type="entry name" value="zf-C4"/>
    <property type="match status" value="1"/>
</dbReference>
<dbReference type="SUPFAM" id="SSF57716">
    <property type="entry name" value="Glucocorticoid receptor-like (DNA-binding domain)"/>
    <property type="match status" value="1"/>
</dbReference>
<feature type="domain" description="Nuclear receptor" evidence="13">
    <location>
        <begin position="65"/>
        <end position="142"/>
    </location>
</feature>
<dbReference type="PROSITE" id="PS51843">
    <property type="entry name" value="NR_LBD"/>
    <property type="match status" value="1"/>
</dbReference>
<dbReference type="PROSITE" id="PS51030">
    <property type="entry name" value="NUCLEAR_REC_DBD_2"/>
    <property type="match status" value="1"/>
</dbReference>
<proteinExistence type="inferred from homology"/>
<keyword evidence="8 11" id="KW-0804">Transcription</keyword>
<feature type="domain" description="NR LBD" evidence="14">
    <location>
        <begin position="226"/>
        <end position="452"/>
    </location>
</feature>
<dbReference type="Gene3D" id="1.10.565.10">
    <property type="entry name" value="Retinoid X Receptor"/>
    <property type="match status" value="1"/>
</dbReference>
<dbReference type="GO" id="GO:0000978">
    <property type="term" value="F:RNA polymerase II cis-regulatory region sequence-specific DNA binding"/>
    <property type="evidence" value="ECO:0000318"/>
    <property type="project" value="GO_Central"/>
</dbReference>
<evidence type="ECO:0000256" key="6">
    <source>
        <dbReference type="ARBA" id="ARBA00023015"/>
    </source>
</evidence>
<dbReference type="GO" id="GO:0006357">
    <property type="term" value="P:regulation of transcription by RNA polymerase II"/>
    <property type="evidence" value="ECO:0000318"/>
    <property type="project" value="GO_Central"/>
</dbReference>
<dbReference type="PRINTS" id="PR00047">
    <property type="entry name" value="STROIDFINGER"/>
</dbReference>
<keyword evidence="9 11" id="KW-0675">Receptor</keyword>
<evidence type="ECO:0000256" key="11">
    <source>
        <dbReference type="RuleBase" id="RU004334"/>
    </source>
</evidence>
<dbReference type="GO" id="GO:0004879">
    <property type="term" value="F:nuclear receptor activity"/>
    <property type="evidence" value="ECO:0000318"/>
    <property type="project" value="GO_Central"/>
</dbReference>
<evidence type="ECO:0000256" key="5">
    <source>
        <dbReference type="ARBA" id="ARBA00022833"/>
    </source>
</evidence>
<evidence type="ECO:0000256" key="7">
    <source>
        <dbReference type="ARBA" id="ARBA00023125"/>
    </source>
</evidence>
<dbReference type="FunFam" id="3.30.50.10:FF:000030">
    <property type="entry name" value="Nuclear Hormone Receptor family"/>
    <property type="match status" value="1"/>
</dbReference>
<dbReference type="GO" id="GO:0008270">
    <property type="term" value="F:zinc ion binding"/>
    <property type="evidence" value="ECO:0007669"/>
    <property type="project" value="UniProtKB-KW"/>
</dbReference>
<sequence length="453" mass="52434">MYATWPQNPSSVEVVDDVYPYIWNEHYQHDMHQFDIVADDSPSTSESIDGSEDGTGPVMKKAESPKICAVCGDKASGLNYEVPSCYGCKSFFRRTLQNQKRFECSNGGQCKAALSKAARLHCRSCRFDRCVELGMNPLALVHEVLRQQRQQERNPPSSLYLVPMTRPVECKYDRIIEEMIHLDEAHQRLRRSQYNPYPNTSIDVEWCLIGPSRMGIDFGDMPLVYPPHPLHGPFLPLQVRIRDRIPFPNKPHTLPPTYKKWVMVDLIYTIEWIKTFAFFNQLEEKEKLQLVKNVTQMVTILAAAFYSYEVRRSDVTVMPDGQILIEGDLPKEATIERANNFEIIKRFKSIQMDKKEYVLLKAIMACDPDHDCFCLESRRALQSQRELFSRSLMSYVLARRGPTKGPPAFTQMLSILTWQQRVVQKYKDCYLLLTALDLQGPWLPKIMLEVYSN</sequence>
<evidence type="ECO:0000259" key="14">
    <source>
        <dbReference type="PROSITE" id="PS51843"/>
    </source>
</evidence>
<dbReference type="Pfam" id="PF00104">
    <property type="entry name" value="Hormone_recep"/>
    <property type="match status" value="1"/>
</dbReference>
<evidence type="ECO:0000256" key="2">
    <source>
        <dbReference type="ARBA" id="ARBA00005993"/>
    </source>
</evidence>
<evidence type="ECO:0000256" key="3">
    <source>
        <dbReference type="ARBA" id="ARBA00022723"/>
    </source>
</evidence>
<evidence type="ECO:0000313" key="15">
    <source>
        <dbReference type="EnsemblMetazoa" id="PPA02306.1"/>
    </source>
</evidence>
<dbReference type="SUPFAM" id="SSF48508">
    <property type="entry name" value="Nuclear receptor ligand-binding domain"/>
    <property type="match status" value="1"/>
</dbReference>